<sequence length="172" mass="19343">MSDLKMRAKVQAVIIVSVFSLSAMESNAYQRLTSDQIKDNQLEFIRQTKSLLSECGNAYQNYLATERLSDLALEAKQSANDAKARLSNKSPETAQKAPTTPFHLECINRNKPKILDKSKVFISSFKANEMKMNPKSLIAQWMTALDSIDKQVAQGERAKFETIANNIIIELQ</sequence>
<keyword evidence="2" id="KW-1185">Reference proteome</keyword>
<evidence type="ECO:0000313" key="1">
    <source>
        <dbReference type="EMBL" id="MBC3874608.1"/>
    </source>
</evidence>
<dbReference type="EMBL" id="JACOGA010000011">
    <property type="protein sequence ID" value="MBC3874608.1"/>
    <property type="molecule type" value="Genomic_DNA"/>
</dbReference>
<organism evidence="1 2">
    <name type="scientific">Undibacterium flavidum</name>
    <dbReference type="NCBI Taxonomy" id="2762297"/>
    <lineage>
        <taxon>Bacteria</taxon>
        <taxon>Pseudomonadati</taxon>
        <taxon>Pseudomonadota</taxon>
        <taxon>Betaproteobacteria</taxon>
        <taxon>Burkholderiales</taxon>
        <taxon>Oxalobacteraceae</taxon>
        <taxon>Undibacterium</taxon>
    </lineage>
</organism>
<name>A0ABR6YDJ7_9BURK</name>
<comment type="caution">
    <text evidence="1">The sequence shown here is derived from an EMBL/GenBank/DDBJ whole genome shotgun (WGS) entry which is preliminary data.</text>
</comment>
<reference evidence="1 2" key="1">
    <citation type="submission" date="2020-08" db="EMBL/GenBank/DDBJ databases">
        <title>Novel species isolated from subtropical streams in China.</title>
        <authorList>
            <person name="Lu H."/>
        </authorList>
    </citation>
    <scope>NUCLEOTIDE SEQUENCE [LARGE SCALE GENOMIC DNA]</scope>
    <source>
        <strain evidence="1 2">LX15W</strain>
    </source>
</reference>
<dbReference type="RefSeq" id="WP_186942584.1">
    <property type="nucleotide sequence ID" value="NZ_JACOGA010000011.1"/>
</dbReference>
<accession>A0ABR6YDJ7</accession>
<gene>
    <name evidence="1" type="ORF">H8K55_13525</name>
</gene>
<protein>
    <submittedName>
        <fullName evidence="1">Uncharacterized protein</fullName>
    </submittedName>
</protein>
<evidence type="ECO:0000313" key="2">
    <source>
        <dbReference type="Proteomes" id="UP000624279"/>
    </source>
</evidence>
<proteinExistence type="predicted"/>
<dbReference type="Proteomes" id="UP000624279">
    <property type="component" value="Unassembled WGS sequence"/>
</dbReference>